<name>A0A3Y7R226_SALDE</name>
<dbReference type="AlphaFoldDB" id="A0A3Y7R226"/>
<reference evidence="4" key="1">
    <citation type="journal article" date="2018" name="Genome Biol.">
        <title>SKESA: strategic k-mer extension for scrupulous assemblies.</title>
        <authorList>
            <person name="Souvorov A."/>
            <person name="Agarwala R."/>
            <person name="Lipman D.J."/>
        </authorList>
    </citation>
    <scope>NUCLEOTIDE SEQUENCE</scope>
    <source>
        <strain evidence="4">Salmonella enterica</strain>
    </source>
</reference>
<feature type="region of interest" description="Disordered" evidence="1">
    <location>
        <begin position="1"/>
        <end position="24"/>
    </location>
</feature>
<dbReference type="EMBL" id="DAASAA010000093">
    <property type="protein sequence ID" value="HAE4653304.1"/>
    <property type="molecule type" value="Genomic_DNA"/>
</dbReference>
<dbReference type="InterPro" id="IPR046911">
    <property type="entry name" value="ABC-3C_CTD9"/>
</dbReference>
<feature type="domain" description="ABC-three component systems C-terminal" evidence="2">
    <location>
        <begin position="74"/>
        <end position="185"/>
    </location>
</feature>
<comment type="caution">
    <text evidence="4">The sequence shown here is derived from an EMBL/GenBank/DDBJ whole genome shotgun (WGS) entry which is preliminary data.</text>
</comment>
<evidence type="ECO:0000313" key="3">
    <source>
        <dbReference type="EMBL" id="HAE3315910.1"/>
    </source>
</evidence>
<gene>
    <name evidence="3" type="ORF">G3457_004549</name>
    <name evidence="4" type="ORF">G4D33_004331</name>
</gene>
<sequence>MFSKQEQSGNRVRNGSIVGGSQTNHITNIVRSSNRTLERLYQKFSQEDGTMGGQDFCDKLKHYLASDTNPDIRDLATKLTDSDRTELIYFATALKEQALKAIMKCQSSKTAQEIYAFILDKIHADFMLKITPLIQKDEDRVIVDEKISLVLENISEMLGDNLLNLSEKDLLGLLYFLGGNCYIRWDKC</sequence>
<organism evidence="4">
    <name type="scientific">Salmonella derby</name>
    <dbReference type="NCBI Taxonomy" id="28144"/>
    <lineage>
        <taxon>Bacteria</taxon>
        <taxon>Pseudomonadati</taxon>
        <taxon>Pseudomonadota</taxon>
        <taxon>Gammaproteobacteria</taxon>
        <taxon>Enterobacterales</taxon>
        <taxon>Enterobacteriaceae</taxon>
        <taxon>Salmonella</taxon>
    </lineage>
</organism>
<protein>
    <recommendedName>
        <fullName evidence="2">ABC-three component systems C-terminal domain-containing protein</fullName>
    </recommendedName>
</protein>
<evidence type="ECO:0000313" key="4">
    <source>
        <dbReference type="EMBL" id="HAE4653304.1"/>
    </source>
</evidence>
<accession>A0A3Y7R226</accession>
<dbReference type="EMBL" id="DAARPB010000105">
    <property type="protein sequence ID" value="HAE3315910.1"/>
    <property type="molecule type" value="Genomic_DNA"/>
</dbReference>
<proteinExistence type="predicted"/>
<dbReference type="RefSeq" id="WP_061103562.1">
    <property type="nucleotide sequence ID" value="NZ_PCJC01000001.1"/>
</dbReference>
<evidence type="ECO:0000256" key="1">
    <source>
        <dbReference type="SAM" id="MobiDB-lite"/>
    </source>
</evidence>
<reference evidence="4" key="2">
    <citation type="submission" date="2018-07" db="EMBL/GenBank/DDBJ databases">
        <authorList>
            <consortium name="NCBI Pathogen Detection Project"/>
        </authorList>
    </citation>
    <scope>NUCLEOTIDE SEQUENCE</scope>
    <source>
        <strain evidence="4">Salmonella enterica</strain>
    </source>
</reference>
<evidence type="ECO:0000259" key="2">
    <source>
        <dbReference type="Pfam" id="PF20285"/>
    </source>
</evidence>
<dbReference type="Pfam" id="PF20285">
    <property type="entry name" value="CTD9"/>
    <property type="match status" value="1"/>
</dbReference>